<organism evidence="3 4">
    <name type="scientific">Sphingobacterium alimentarium</name>
    <dbReference type="NCBI Taxonomy" id="797292"/>
    <lineage>
        <taxon>Bacteria</taxon>
        <taxon>Pseudomonadati</taxon>
        <taxon>Bacteroidota</taxon>
        <taxon>Sphingobacteriia</taxon>
        <taxon>Sphingobacteriales</taxon>
        <taxon>Sphingobacteriaceae</taxon>
        <taxon>Sphingobacterium</taxon>
    </lineage>
</organism>
<proteinExistence type="predicted"/>
<dbReference type="Gene3D" id="3.60.10.10">
    <property type="entry name" value="Endonuclease/exonuclease/phosphatase"/>
    <property type="match status" value="1"/>
</dbReference>
<dbReference type="InterPro" id="IPR036691">
    <property type="entry name" value="Endo/exonu/phosph_ase_sf"/>
</dbReference>
<dbReference type="Pfam" id="PF03372">
    <property type="entry name" value="Exo_endo_phos"/>
    <property type="match status" value="1"/>
</dbReference>
<evidence type="ECO:0000313" key="3">
    <source>
        <dbReference type="EMBL" id="TCV08034.1"/>
    </source>
</evidence>
<dbReference type="GO" id="GO:0004527">
    <property type="term" value="F:exonuclease activity"/>
    <property type="evidence" value="ECO:0007669"/>
    <property type="project" value="UniProtKB-KW"/>
</dbReference>
<keyword evidence="1" id="KW-1133">Transmembrane helix</keyword>
<dbReference type="CDD" id="cd09084">
    <property type="entry name" value="EEP-2"/>
    <property type="match status" value="1"/>
</dbReference>
<dbReference type="InterPro" id="IPR005135">
    <property type="entry name" value="Endo/exonuclease/phosphatase"/>
</dbReference>
<evidence type="ECO:0000313" key="4">
    <source>
        <dbReference type="Proteomes" id="UP000295197"/>
    </source>
</evidence>
<dbReference type="EMBL" id="SMBZ01000049">
    <property type="protein sequence ID" value="TCV08034.1"/>
    <property type="molecule type" value="Genomic_DNA"/>
</dbReference>
<keyword evidence="3" id="KW-0540">Nuclease</keyword>
<dbReference type="RefSeq" id="WP_132778736.1">
    <property type="nucleotide sequence ID" value="NZ_SMBZ01000049.1"/>
</dbReference>
<evidence type="ECO:0000259" key="2">
    <source>
        <dbReference type="Pfam" id="PF03372"/>
    </source>
</evidence>
<feature type="transmembrane region" description="Helical" evidence="1">
    <location>
        <begin position="43"/>
        <end position="64"/>
    </location>
</feature>
<dbReference type="GO" id="GO:0006506">
    <property type="term" value="P:GPI anchor biosynthetic process"/>
    <property type="evidence" value="ECO:0007669"/>
    <property type="project" value="TreeGrafter"/>
</dbReference>
<keyword evidence="3" id="KW-0378">Hydrolase</keyword>
<sequence length="351" mass="40087">MNDNFKIRPLTLVRFSAVVSLVIMSFGVLSSLAYVVFPKEIVYFQWLGLFMPVVIVSLVLLLIYGLWKNRFSAICALIGLVGTFHYFPKIIQFNKVTGNVAPDIRMITYNVRSFRMDYNVPSVQNISEYVGDKNINLICLQEVPVKYTVDDLKSAFPMMEHFVLSSDQTGKHHLAVMSKYPITNAETVSFNERSNCALIVDLSVDNNKFRVFNCHLQTTNLNQMRPKIGETSVIDQVWNMLSVMSSNFAIRSNQVAYLNEKIVQSPIATLVCGDFNDSPVSYTYHTMKGKLKDAFSEAGNGYAYTYRYFRKLIRIDYVFFSDSDFEAINYQTGDIGYSDHLPVIVDFNFVE</sequence>
<keyword evidence="3" id="KW-0269">Exonuclease</keyword>
<keyword evidence="1" id="KW-0472">Membrane</keyword>
<dbReference type="GO" id="GO:0016020">
    <property type="term" value="C:membrane"/>
    <property type="evidence" value="ECO:0007669"/>
    <property type="project" value="GOC"/>
</dbReference>
<dbReference type="AlphaFoldDB" id="A0A4R3VST8"/>
<protein>
    <submittedName>
        <fullName evidence="3">Endonuclease/exonuclease/phosphatase family metal-dependent hydrolase</fullName>
    </submittedName>
</protein>
<name>A0A4R3VST8_9SPHI</name>
<keyword evidence="3" id="KW-0255">Endonuclease</keyword>
<dbReference type="SUPFAM" id="SSF56219">
    <property type="entry name" value="DNase I-like"/>
    <property type="match status" value="1"/>
</dbReference>
<dbReference type="InterPro" id="IPR051916">
    <property type="entry name" value="GPI-anchor_lipid_remodeler"/>
</dbReference>
<dbReference type="PANTHER" id="PTHR14859:SF15">
    <property type="entry name" value="ENDONUCLEASE_EXONUCLEASE_PHOSPHATASE DOMAIN-CONTAINING PROTEIN"/>
    <property type="match status" value="1"/>
</dbReference>
<feature type="domain" description="Endonuclease/exonuclease/phosphatase" evidence="2">
    <location>
        <begin position="107"/>
        <end position="340"/>
    </location>
</feature>
<dbReference type="GO" id="GO:0004519">
    <property type="term" value="F:endonuclease activity"/>
    <property type="evidence" value="ECO:0007669"/>
    <property type="project" value="UniProtKB-KW"/>
</dbReference>
<feature type="transmembrane region" description="Helical" evidence="1">
    <location>
        <begin position="71"/>
        <end position="87"/>
    </location>
</feature>
<dbReference type="Proteomes" id="UP000295197">
    <property type="component" value="Unassembled WGS sequence"/>
</dbReference>
<comment type="caution">
    <text evidence="3">The sequence shown here is derived from an EMBL/GenBank/DDBJ whole genome shotgun (WGS) entry which is preliminary data.</text>
</comment>
<accession>A0A4R3VST8</accession>
<reference evidence="3 4" key="1">
    <citation type="submission" date="2019-03" db="EMBL/GenBank/DDBJ databases">
        <title>Genomic Encyclopedia of Type Strains, Phase IV (KMG-IV): sequencing the most valuable type-strain genomes for metagenomic binning, comparative biology and taxonomic classification.</title>
        <authorList>
            <person name="Goeker M."/>
        </authorList>
    </citation>
    <scope>NUCLEOTIDE SEQUENCE [LARGE SCALE GENOMIC DNA]</scope>
    <source>
        <strain evidence="3 4">DSM 22362</strain>
    </source>
</reference>
<keyword evidence="4" id="KW-1185">Reference proteome</keyword>
<dbReference type="OrthoDB" id="635146at2"/>
<gene>
    <name evidence="3" type="ORF">EDC17_104920</name>
</gene>
<dbReference type="PANTHER" id="PTHR14859">
    <property type="entry name" value="CALCOFLUOR WHITE HYPERSENSITIVE PROTEIN PRECURSOR"/>
    <property type="match status" value="1"/>
</dbReference>
<evidence type="ECO:0000256" key="1">
    <source>
        <dbReference type="SAM" id="Phobius"/>
    </source>
</evidence>
<keyword evidence="1" id="KW-0812">Transmembrane</keyword>
<feature type="transmembrane region" description="Helical" evidence="1">
    <location>
        <begin position="12"/>
        <end position="37"/>
    </location>
</feature>